<dbReference type="Proteomes" id="UP000243579">
    <property type="component" value="Unassembled WGS sequence"/>
</dbReference>
<accession>A0A1V9ZJU2</accession>
<dbReference type="Gene3D" id="1.10.10.60">
    <property type="entry name" value="Homeodomain-like"/>
    <property type="match status" value="1"/>
</dbReference>
<evidence type="ECO:0000256" key="1">
    <source>
        <dbReference type="SAM" id="MobiDB-lite"/>
    </source>
</evidence>
<dbReference type="OrthoDB" id="10420185at2759"/>
<feature type="compositionally biased region" description="Polar residues" evidence="1">
    <location>
        <begin position="444"/>
        <end position="454"/>
    </location>
</feature>
<dbReference type="AlphaFoldDB" id="A0A1V9ZJU2"/>
<evidence type="ECO:0008006" key="4">
    <source>
        <dbReference type="Google" id="ProtNLM"/>
    </source>
</evidence>
<dbReference type="EMBL" id="JNBR01000088">
    <property type="protein sequence ID" value="OQR98264.1"/>
    <property type="molecule type" value="Genomic_DNA"/>
</dbReference>
<feature type="compositionally biased region" description="Low complexity" evidence="1">
    <location>
        <begin position="313"/>
        <end position="326"/>
    </location>
</feature>
<feature type="compositionally biased region" description="Low complexity" evidence="1">
    <location>
        <begin position="507"/>
        <end position="519"/>
    </location>
</feature>
<comment type="caution">
    <text evidence="2">The sequence shown here is derived from an EMBL/GenBank/DDBJ whole genome shotgun (WGS) entry which is preliminary data.</text>
</comment>
<feature type="compositionally biased region" description="Low complexity" evidence="1">
    <location>
        <begin position="1"/>
        <end position="15"/>
    </location>
</feature>
<feature type="compositionally biased region" description="Acidic residues" evidence="1">
    <location>
        <begin position="378"/>
        <end position="387"/>
    </location>
</feature>
<feature type="region of interest" description="Disordered" evidence="1">
    <location>
        <begin position="312"/>
        <end position="360"/>
    </location>
</feature>
<sequence length="750" mass="82672">MRLRGSPASAAAASQSEDREMSVLAHSQPFTGPLLKDWADVATWKRTFLEAATALHLREYYAVKDYVDPHLEEQISPAKRHQIQTRAEQTVPGIPQGLPSAKYEKAMLQRMLQIVARVNEDIRVETLALKGRIVRHAKKYLRFALAPALREELRGVEGPYDLWQEIHAKGNVIMDDRRLFGLHEAIVAVKLDFRTAPGDTLDRLEAAMDAYLEALLPRESHARRGGDANYRDVIADRMKTTFLCSACTEGMADQFEAWRLELPRWDYASMRQQVQEHWRRTYEATSATPPLKPASAELTAALPVGAVHATVGAPKRSPAKPKAAAPTLATQLHVDPSAPEPTRAPKRSLPASESSDDSDKEYLGAKWKRLFNKRRDDDSDYAESDEDTQAKRSARTAQAPALRKSTKRVVAAKPEQKASGDAKQPRSLKTHVLLKPPEPAPSPATKSSNAVQEISSDDEPARQSIPGTDELSSDEASPSPAYDSHGGSGPRRCRRGIKIIVTPAQPPAAVKVEAPAPVVGHNDKPRRVIKTKASHQPIKRRSIEMSDSSESDEPAKPELLELTPKASAERRRTVQRPPSAAKSSAPGAAKAKAKAPTLPSPVKRHPLALQDEYSDDSVSSAKGSTKRVEPWTATEVANLVKLADDYGKRWKTILQRGHMTKMLRSCRTTSSIMAKYTKVVGPTHDDKSGRRTFTPKEVEFLRIAAAAHGQDYEAIRRAGRAVGLFADRPVEDIKRKVSRMAADKSIKSEA</sequence>
<protein>
    <recommendedName>
        <fullName evidence="4">Myb-like domain-containing protein</fullName>
    </recommendedName>
</protein>
<reference evidence="2 3" key="1">
    <citation type="journal article" date="2014" name="Genome Biol. Evol.">
        <title>The secreted proteins of Achlya hypogyna and Thraustotheca clavata identify the ancestral oomycete secretome and reveal gene acquisitions by horizontal gene transfer.</title>
        <authorList>
            <person name="Misner I."/>
            <person name="Blouin N."/>
            <person name="Leonard G."/>
            <person name="Richards T.A."/>
            <person name="Lane C.E."/>
        </authorList>
    </citation>
    <scope>NUCLEOTIDE SEQUENCE [LARGE SCALE GENOMIC DNA]</scope>
    <source>
        <strain evidence="2 3">ATCC 48635</strain>
    </source>
</reference>
<gene>
    <name evidence="2" type="ORF">ACHHYP_20387</name>
</gene>
<evidence type="ECO:0000313" key="3">
    <source>
        <dbReference type="Proteomes" id="UP000243579"/>
    </source>
</evidence>
<feature type="compositionally biased region" description="Basic and acidic residues" evidence="1">
    <location>
        <begin position="414"/>
        <end position="424"/>
    </location>
</feature>
<feature type="region of interest" description="Disordered" evidence="1">
    <location>
        <begin position="376"/>
        <end position="624"/>
    </location>
</feature>
<evidence type="ECO:0000313" key="2">
    <source>
        <dbReference type="EMBL" id="OQR98264.1"/>
    </source>
</evidence>
<dbReference type="InterPro" id="IPR009057">
    <property type="entry name" value="Homeodomain-like_sf"/>
</dbReference>
<feature type="compositionally biased region" description="Basic residues" evidence="1">
    <location>
        <begin position="527"/>
        <end position="540"/>
    </location>
</feature>
<feature type="compositionally biased region" description="Low complexity" evidence="1">
    <location>
        <begin position="577"/>
        <end position="601"/>
    </location>
</feature>
<name>A0A1V9ZJU2_ACHHY</name>
<proteinExistence type="predicted"/>
<dbReference type="SUPFAM" id="SSF46689">
    <property type="entry name" value="Homeodomain-like"/>
    <property type="match status" value="1"/>
</dbReference>
<keyword evidence="3" id="KW-1185">Reference proteome</keyword>
<feature type="region of interest" description="Disordered" evidence="1">
    <location>
        <begin position="1"/>
        <end position="22"/>
    </location>
</feature>
<organism evidence="2 3">
    <name type="scientific">Achlya hypogyna</name>
    <name type="common">Oomycete</name>
    <name type="synonym">Protoachlya hypogyna</name>
    <dbReference type="NCBI Taxonomy" id="1202772"/>
    <lineage>
        <taxon>Eukaryota</taxon>
        <taxon>Sar</taxon>
        <taxon>Stramenopiles</taxon>
        <taxon>Oomycota</taxon>
        <taxon>Saprolegniomycetes</taxon>
        <taxon>Saprolegniales</taxon>
        <taxon>Achlyaceae</taxon>
        <taxon>Achlya</taxon>
    </lineage>
</organism>